<evidence type="ECO:0000256" key="10">
    <source>
        <dbReference type="ARBA" id="ARBA00023180"/>
    </source>
</evidence>
<accession>A0A6I9SDU8</accession>
<keyword evidence="3" id="KW-0328">Glycosyltransferase</keyword>
<dbReference type="Pfam" id="PF03360">
    <property type="entry name" value="Glyco_transf_43"/>
    <property type="match status" value="1"/>
</dbReference>
<dbReference type="AlphaFoldDB" id="A0A6I9SDU8"/>
<evidence type="ECO:0000256" key="14">
    <source>
        <dbReference type="SAM" id="MobiDB-lite"/>
    </source>
</evidence>
<dbReference type="FunCoup" id="A0A6I9SDU8">
    <property type="interactions" value="538"/>
</dbReference>
<dbReference type="CDD" id="cd00218">
    <property type="entry name" value="GlcAT-I"/>
    <property type="match status" value="1"/>
</dbReference>
<evidence type="ECO:0000313" key="15">
    <source>
        <dbReference type="Proteomes" id="UP000504607"/>
    </source>
</evidence>
<dbReference type="EC" id="2.4.-.-" evidence="13"/>
<dbReference type="RefSeq" id="XP_010937800.1">
    <property type="nucleotide sequence ID" value="XM_010939498.3"/>
</dbReference>
<keyword evidence="8 13" id="KW-0333">Golgi apparatus</keyword>
<sequence length="374" mass="42334">MFLLSEKKMGNLDRCKKRNQLWRKALLHFSLCFVMGFFTGFAPTSTASLFSGQLVSYQHIKNMGISAEAVKAAEKPNEPASLNRSLMAEISTANQTTTKQLADADPKEEESDPESTPRNLLIVITTTRSNDRFREVFLTRLAQTLRLVPPPLLWIVVEAHGDAPKTAEMLRKTGIMYRHLTFKENFTDPEAEAHHQRNVALSHIEHHRLTGIVHFAGISNIYDLQLFEEIREIEVFGTWPVAMVSANRKRVMVEGPSCRSSKVVGWPVEDLSYGTTNDGTNTDTSSVGIASKATRINISGFAFNSSILWDPERWGRPTSVPDTSQDSFKFVQEVIVEDETKLKCIPPDSSKIMLWHLHTPRVIPLLFRRNQNRR</sequence>
<dbReference type="OrthoDB" id="675023at2759"/>
<keyword evidence="15" id="KW-1185">Reference proteome</keyword>
<feature type="region of interest" description="Disordered" evidence="14">
    <location>
        <begin position="95"/>
        <end position="117"/>
    </location>
</feature>
<evidence type="ECO:0000256" key="9">
    <source>
        <dbReference type="ARBA" id="ARBA00023136"/>
    </source>
</evidence>
<keyword evidence="6 13" id="KW-0735">Signal-anchor</keyword>
<dbReference type="Gene3D" id="3.90.550.10">
    <property type="entry name" value="Spore Coat Polysaccharide Biosynthesis Protein SpsA, Chain A"/>
    <property type="match status" value="1"/>
</dbReference>
<comment type="similarity">
    <text evidence="2 13">Belongs to the glycosyltransferase 43 family.</text>
</comment>
<proteinExistence type="inferred from homology"/>
<dbReference type="PANTHER" id="PTHR10896:SF59">
    <property type="entry name" value="BETA-1,4-XYLOSYLTRANSFERASE IRX9"/>
    <property type="match status" value="1"/>
</dbReference>
<evidence type="ECO:0000256" key="13">
    <source>
        <dbReference type="RuleBase" id="RU363127"/>
    </source>
</evidence>
<dbReference type="GeneID" id="105057059"/>
<keyword evidence="11 13" id="KW-0961">Cell wall biogenesis/degradation</keyword>
<dbReference type="GO" id="GO:0042285">
    <property type="term" value="F:xylosyltransferase activity"/>
    <property type="evidence" value="ECO:0007669"/>
    <property type="project" value="TreeGrafter"/>
</dbReference>
<dbReference type="PANTHER" id="PTHR10896">
    <property type="entry name" value="GALACTOSYLGALACTOSYLXYLOSYLPROTEIN 3-BETA-GLUCURONOSYLTRANSFERASE BETA-1,3-GLUCURONYLTRANSFERASE"/>
    <property type="match status" value="1"/>
</dbReference>
<reference evidence="16" key="1">
    <citation type="submission" date="2025-08" db="UniProtKB">
        <authorList>
            <consortium name="RefSeq"/>
        </authorList>
    </citation>
    <scope>IDENTIFICATION</scope>
</reference>
<evidence type="ECO:0000256" key="7">
    <source>
        <dbReference type="ARBA" id="ARBA00022989"/>
    </source>
</evidence>
<evidence type="ECO:0000256" key="4">
    <source>
        <dbReference type="ARBA" id="ARBA00022679"/>
    </source>
</evidence>
<evidence type="ECO:0000256" key="6">
    <source>
        <dbReference type="ARBA" id="ARBA00022968"/>
    </source>
</evidence>
<dbReference type="FunFam" id="3.90.550.10:FF:000084">
    <property type="entry name" value="Glycosyltransferases"/>
    <property type="match status" value="1"/>
</dbReference>
<evidence type="ECO:0000313" key="16">
    <source>
        <dbReference type="RefSeq" id="XP_010937800.1"/>
    </source>
</evidence>
<dbReference type="KEGG" id="egu:105057059"/>
<dbReference type="GO" id="GO:0015018">
    <property type="term" value="F:galactosylgalactosylxylosylprotein 3-beta-glucuronosyltransferase activity"/>
    <property type="evidence" value="ECO:0007669"/>
    <property type="project" value="InterPro"/>
</dbReference>
<comment type="function">
    <text evidence="13">Involved in the synthesis of glucuronoxylan hemicellulose in secondary cell walls.</text>
</comment>
<dbReference type="SUPFAM" id="SSF53448">
    <property type="entry name" value="Nucleotide-diphospho-sugar transferases"/>
    <property type="match status" value="1"/>
</dbReference>
<evidence type="ECO:0000256" key="5">
    <source>
        <dbReference type="ARBA" id="ARBA00022692"/>
    </source>
</evidence>
<feature type="transmembrane region" description="Helical" evidence="13">
    <location>
        <begin position="21"/>
        <end position="42"/>
    </location>
</feature>
<evidence type="ECO:0000256" key="8">
    <source>
        <dbReference type="ARBA" id="ARBA00023034"/>
    </source>
</evidence>
<dbReference type="GO" id="GO:0071555">
    <property type="term" value="P:cell wall organization"/>
    <property type="evidence" value="ECO:0007669"/>
    <property type="project" value="UniProtKB-KW"/>
</dbReference>
<keyword evidence="5 13" id="KW-0812">Transmembrane</keyword>
<name>A0A6I9SDU8_ELAGV</name>
<keyword evidence="7 13" id="KW-1133">Transmembrane helix</keyword>
<feature type="site" description="Interaction with galactose moiety of substrate glycoprotein" evidence="12">
    <location>
        <position position="254"/>
    </location>
</feature>
<dbReference type="GO" id="GO:0010417">
    <property type="term" value="P:glucuronoxylan biosynthetic process"/>
    <property type="evidence" value="ECO:0007669"/>
    <property type="project" value="TreeGrafter"/>
</dbReference>
<dbReference type="Proteomes" id="UP000504607">
    <property type="component" value="Chromosome 14"/>
</dbReference>
<evidence type="ECO:0000256" key="11">
    <source>
        <dbReference type="ARBA" id="ARBA00023316"/>
    </source>
</evidence>
<dbReference type="GO" id="GO:0000139">
    <property type="term" value="C:Golgi membrane"/>
    <property type="evidence" value="ECO:0007669"/>
    <property type="project" value="UniProtKB-SubCell"/>
</dbReference>
<gene>
    <name evidence="16" type="primary">LOC105057059</name>
</gene>
<evidence type="ECO:0000256" key="1">
    <source>
        <dbReference type="ARBA" id="ARBA00004323"/>
    </source>
</evidence>
<evidence type="ECO:0000256" key="3">
    <source>
        <dbReference type="ARBA" id="ARBA00022676"/>
    </source>
</evidence>
<protein>
    <recommendedName>
        <fullName evidence="13">Glycosyltransferases</fullName>
        <ecNumber evidence="13">2.4.-.-</ecNumber>
    </recommendedName>
</protein>
<comment type="subcellular location">
    <subcellularLocation>
        <location evidence="1 13">Golgi apparatus membrane</location>
        <topology evidence="1 13">Single-pass type II membrane protein</topology>
    </subcellularLocation>
</comment>
<keyword evidence="10" id="KW-0325">Glycoprotein</keyword>
<evidence type="ECO:0000256" key="2">
    <source>
        <dbReference type="ARBA" id="ARBA00007706"/>
    </source>
</evidence>
<dbReference type="InterPro" id="IPR029044">
    <property type="entry name" value="Nucleotide-diphossugar_trans"/>
</dbReference>
<dbReference type="GO" id="GO:0009834">
    <property type="term" value="P:plant-type secondary cell wall biogenesis"/>
    <property type="evidence" value="ECO:0007669"/>
    <property type="project" value="TreeGrafter"/>
</dbReference>
<keyword evidence="9 13" id="KW-0472">Membrane</keyword>
<dbReference type="InterPro" id="IPR005027">
    <property type="entry name" value="Glyco_trans_43"/>
</dbReference>
<dbReference type="InParanoid" id="A0A6I9SDU8"/>
<organism evidence="15 16">
    <name type="scientific">Elaeis guineensis var. tenera</name>
    <name type="common">Oil palm</name>
    <dbReference type="NCBI Taxonomy" id="51953"/>
    <lineage>
        <taxon>Eukaryota</taxon>
        <taxon>Viridiplantae</taxon>
        <taxon>Streptophyta</taxon>
        <taxon>Embryophyta</taxon>
        <taxon>Tracheophyta</taxon>
        <taxon>Spermatophyta</taxon>
        <taxon>Magnoliopsida</taxon>
        <taxon>Liliopsida</taxon>
        <taxon>Arecaceae</taxon>
        <taxon>Arecoideae</taxon>
        <taxon>Cocoseae</taxon>
        <taxon>Elaeidinae</taxon>
        <taxon>Elaeis</taxon>
    </lineage>
</organism>
<keyword evidence="4 13" id="KW-0808">Transferase</keyword>
<evidence type="ECO:0000256" key="12">
    <source>
        <dbReference type="PIRSR" id="PIRSR605027-4"/>
    </source>
</evidence>